<gene>
    <name evidence="8" type="ORF">URODEC1_LOCUS22769</name>
</gene>
<evidence type="ECO:0000256" key="6">
    <source>
        <dbReference type="ARBA" id="ARBA00023128"/>
    </source>
</evidence>
<keyword evidence="7" id="KW-0472">Membrane</keyword>
<protein>
    <submittedName>
        <fullName evidence="8">Uncharacterized protein</fullName>
    </submittedName>
</protein>
<sequence length="212" mass="22206">MSSGGIDLSRNPCPDRILEDVGFGFGMGLLGGSAYHFAKGLYNSPRGHRLAGGATAARMKAPRHGGAFAVWGGLFSTFDCALVHARNKEDPWNAIAAGGFTEGLLALRRGLWASAAHAATGAAFLALIEGAGIMLNRFLALQPPLQQQPNEYPPQLEAPADGLPAPIAAQEIPGSIGLFGGLFGRKQHDHKVAVKSELLELDLPSTVVPSFD</sequence>
<dbReference type="PANTHER" id="PTHR10485:SF20">
    <property type="entry name" value="MITOCHONDRIAL IMPORT INNER MEMBRANE TRANSLOCASE SUBUNIT TIM17"/>
    <property type="match status" value="1"/>
</dbReference>
<evidence type="ECO:0000313" key="9">
    <source>
        <dbReference type="Proteomes" id="UP001497457"/>
    </source>
</evidence>
<evidence type="ECO:0000313" key="8">
    <source>
        <dbReference type="EMBL" id="CAL4924283.1"/>
    </source>
</evidence>
<reference evidence="8 9" key="2">
    <citation type="submission" date="2024-10" db="EMBL/GenBank/DDBJ databases">
        <authorList>
            <person name="Ryan C."/>
        </authorList>
    </citation>
    <scope>NUCLEOTIDE SEQUENCE [LARGE SCALE GENOMIC DNA]</scope>
</reference>
<dbReference type="GO" id="GO:0005743">
    <property type="term" value="C:mitochondrial inner membrane"/>
    <property type="evidence" value="ECO:0007669"/>
    <property type="project" value="UniProtKB-SubCell"/>
</dbReference>
<keyword evidence="3" id="KW-0812">Transmembrane</keyword>
<dbReference type="AlphaFoldDB" id="A0ABC8XE46"/>
<keyword evidence="4" id="KW-0999">Mitochondrion inner membrane</keyword>
<evidence type="ECO:0000256" key="1">
    <source>
        <dbReference type="ARBA" id="ARBA00004448"/>
    </source>
</evidence>
<evidence type="ECO:0000256" key="4">
    <source>
        <dbReference type="ARBA" id="ARBA00022792"/>
    </source>
</evidence>
<dbReference type="Proteomes" id="UP001497457">
    <property type="component" value="Chromosome 14rd"/>
</dbReference>
<keyword evidence="6" id="KW-0496">Mitochondrion</keyword>
<name>A0ABC8XE46_9POAL</name>
<dbReference type="PANTHER" id="PTHR10485">
    <property type="entry name" value="MITOCHONDRIAL IMPORT INNER MEMBRANE TRANSLOCASE SUBUNIT TIM-17"/>
    <property type="match status" value="1"/>
</dbReference>
<keyword evidence="9" id="KW-1185">Reference proteome</keyword>
<comment type="similarity">
    <text evidence="2">Belongs to the Tim17/Tim22/Tim23 family.</text>
</comment>
<evidence type="ECO:0000256" key="3">
    <source>
        <dbReference type="ARBA" id="ARBA00022692"/>
    </source>
</evidence>
<organism evidence="8 9">
    <name type="scientific">Urochloa decumbens</name>
    <dbReference type="NCBI Taxonomy" id="240449"/>
    <lineage>
        <taxon>Eukaryota</taxon>
        <taxon>Viridiplantae</taxon>
        <taxon>Streptophyta</taxon>
        <taxon>Embryophyta</taxon>
        <taxon>Tracheophyta</taxon>
        <taxon>Spermatophyta</taxon>
        <taxon>Magnoliopsida</taxon>
        <taxon>Liliopsida</taxon>
        <taxon>Poales</taxon>
        <taxon>Poaceae</taxon>
        <taxon>PACMAD clade</taxon>
        <taxon>Panicoideae</taxon>
        <taxon>Panicodae</taxon>
        <taxon>Paniceae</taxon>
        <taxon>Melinidinae</taxon>
        <taxon>Urochloa</taxon>
    </lineage>
</organism>
<dbReference type="EMBL" id="OZ075124">
    <property type="protein sequence ID" value="CAL4924283.1"/>
    <property type="molecule type" value="Genomic_DNA"/>
</dbReference>
<evidence type="ECO:0000256" key="7">
    <source>
        <dbReference type="ARBA" id="ARBA00023136"/>
    </source>
</evidence>
<reference evidence="9" key="1">
    <citation type="submission" date="2024-06" db="EMBL/GenBank/DDBJ databases">
        <authorList>
            <person name="Ryan C."/>
        </authorList>
    </citation>
    <scope>NUCLEOTIDE SEQUENCE [LARGE SCALE GENOMIC DNA]</scope>
</reference>
<keyword evidence="5" id="KW-1133">Transmembrane helix</keyword>
<evidence type="ECO:0000256" key="2">
    <source>
        <dbReference type="ARBA" id="ARBA00008444"/>
    </source>
</evidence>
<comment type="subcellular location">
    <subcellularLocation>
        <location evidence="1">Mitochondrion inner membrane</location>
        <topology evidence="1">Multi-pass membrane protein</topology>
    </subcellularLocation>
</comment>
<dbReference type="Pfam" id="PF02466">
    <property type="entry name" value="Tim17"/>
    <property type="match status" value="1"/>
</dbReference>
<accession>A0ABC8XE46</accession>
<proteinExistence type="inferred from homology"/>
<evidence type="ECO:0000256" key="5">
    <source>
        <dbReference type="ARBA" id="ARBA00022989"/>
    </source>
</evidence>